<feature type="non-terminal residue" evidence="1">
    <location>
        <position position="1"/>
    </location>
</feature>
<dbReference type="Proteomes" id="UP000265520">
    <property type="component" value="Unassembled WGS sequence"/>
</dbReference>
<sequence>DTVKTVGAEVSGDGIIETFHNDEEALDAADNGVVVSISSDLWIIEL</sequence>
<organism evidence="1 2">
    <name type="scientific">Trifolium medium</name>
    <dbReference type="NCBI Taxonomy" id="97028"/>
    <lineage>
        <taxon>Eukaryota</taxon>
        <taxon>Viridiplantae</taxon>
        <taxon>Streptophyta</taxon>
        <taxon>Embryophyta</taxon>
        <taxon>Tracheophyta</taxon>
        <taxon>Spermatophyta</taxon>
        <taxon>Magnoliopsida</taxon>
        <taxon>eudicotyledons</taxon>
        <taxon>Gunneridae</taxon>
        <taxon>Pentapetalae</taxon>
        <taxon>rosids</taxon>
        <taxon>fabids</taxon>
        <taxon>Fabales</taxon>
        <taxon>Fabaceae</taxon>
        <taxon>Papilionoideae</taxon>
        <taxon>50 kb inversion clade</taxon>
        <taxon>NPAAA clade</taxon>
        <taxon>Hologalegina</taxon>
        <taxon>IRL clade</taxon>
        <taxon>Trifolieae</taxon>
        <taxon>Trifolium</taxon>
    </lineage>
</organism>
<dbReference type="AlphaFoldDB" id="A0A392STF5"/>
<evidence type="ECO:0000313" key="1">
    <source>
        <dbReference type="EMBL" id="MCI51697.1"/>
    </source>
</evidence>
<reference evidence="1 2" key="1">
    <citation type="journal article" date="2018" name="Front. Plant Sci.">
        <title>Red Clover (Trifolium pratense) and Zigzag Clover (T. medium) - A Picture of Genomic Similarities and Differences.</title>
        <authorList>
            <person name="Dluhosova J."/>
            <person name="Istvanek J."/>
            <person name="Nedelnik J."/>
            <person name="Repkova J."/>
        </authorList>
    </citation>
    <scope>NUCLEOTIDE SEQUENCE [LARGE SCALE GENOMIC DNA]</scope>
    <source>
        <strain evidence="2">cv. 10/8</strain>
        <tissue evidence="1">Leaf</tissue>
    </source>
</reference>
<name>A0A392STF5_9FABA</name>
<accession>A0A392STF5</accession>
<dbReference type="EMBL" id="LXQA010435901">
    <property type="protein sequence ID" value="MCI51697.1"/>
    <property type="molecule type" value="Genomic_DNA"/>
</dbReference>
<keyword evidence="2" id="KW-1185">Reference proteome</keyword>
<protein>
    <submittedName>
        <fullName evidence="1">Dimethylglycine dehydrogenase mitochondrial-like</fullName>
    </submittedName>
</protein>
<evidence type="ECO:0000313" key="2">
    <source>
        <dbReference type="Proteomes" id="UP000265520"/>
    </source>
</evidence>
<proteinExistence type="predicted"/>
<comment type="caution">
    <text evidence="1">The sequence shown here is derived from an EMBL/GenBank/DDBJ whole genome shotgun (WGS) entry which is preliminary data.</text>
</comment>